<gene>
    <name evidence="4" type="ORF">HY04_08540</name>
    <name evidence="5" type="ORF">NCTC13489_02716</name>
</gene>
<reference evidence="5 7" key="2">
    <citation type="submission" date="2018-12" db="EMBL/GenBank/DDBJ databases">
        <authorList>
            <consortium name="Pathogen Informatics"/>
        </authorList>
    </citation>
    <scope>NUCLEOTIDE SEQUENCE [LARGE SCALE GENOMIC DNA]</scope>
    <source>
        <strain evidence="5 7">NCTC13489</strain>
    </source>
</reference>
<dbReference type="RefSeq" id="WP_034718922.1">
    <property type="nucleotide sequence ID" value="NZ_FOIX01000001.1"/>
</dbReference>
<dbReference type="Proteomes" id="UP000270036">
    <property type="component" value="Chromosome"/>
</dbReference>
<dbReference type="SUPFAM" id="SSF82153">
    <property type="entry name" value="FAS1 domain"/>
    <property type="match status" value="1"/>
</dbReference>
<feature type="chain" id="PRO_5019295565" evidence="2">
    <location>
        <begin position="20"/>
        <end position="188"/>
    </location>
</feature>
<dbReference type="STRING" id="266748.HY04_08540"/>
<organism evidence="5 7">
    <name type="scientific">Kaistella antarctica</name>
    <dbReference type="NCBI Taxonomy" id="266748"/>
    <lineage>
        <taxon>Bacteria</taxon>
        <taxon>Pseudomonadati</taxon>
        <taxon>Bacteroidota</taxon>
        <taxon>Flavobacteriia</taxon>
        <taxon>Flavobacteriales</taxon>
        <taxon>Weeksellaceae</taxon>
        <taxon>Chryseobacterium group</taxon>
        <taxon>Kaistella</taxon>
    </lineage>
</organism>
<evidence type="ECO:0000313" key="4">
    <source>
        <dbReference type="EMBL" id="KEY18546.1"/>
    </source>
</evidence>
<sequence>MKKSIMMLAVVALAFSSCAKNETTAETATTESVGTEPAAAGGGQEAVVDNDSAPDIVKLAVSNPDLSTLVKGVQAAGLATSLSNAGPFTVFAPTNEAFAKLPAGALDDLLKPENKDKLNDILSHHTYVGVIKTDYLTDGQSLGMVDGTPISIKMVDGKPVINGTINIIASVPAANGIVHVVDSVILPN</sequence>
<dbReference type="Pfam" id="PF02469">
    <property type="entry name" value="Fasciclin"/>
    <property type="match status" value="1"/>
</dbReference>
<protein>
    <submittedName>
        <fullName evidence="4">Fasciclin</fullName>
    </submittedName>
    <submittedName>
        <fullName evidence="5">Immunogenic protein MPT70</fullName>
    </submittedName>
</protein>
<dbReference type="SMART" id="SM00554">
    <property type="entry name" value="FAS1"/>
    <property type="match status" value="1"/>
</dbReference>
<dbReference type="GO" id="GO:0005615">
    <property type="term" value="C:extracellular space"/>
    <property type="evidence" value="ECO:0007669"/>
    <property type="project" value="TreeGrafter"/>
</dbReference>
<dbReference type="EMBL" id="JPEP01000002">
    <property type="protein sequence ID" value="KEY18546.1"/>
    <property type="molecule type" value="Genomic_DNA"/>
</dbReference>
<dbReference type="KEGG" id="cant:NCTC13489_02716"/>
<dbReference type="PROSITE" id="PS50213">
    <property type="entry name" value="FAS1"/>
    <property type="match status" value="1"/>
</dbReference>
<evidence type="ECO:0000313" key="5">
    <source>
        <dbReference type="EMBL" id="VEI01384.1"/>
    </source>
</evidence>
<dbReference type="OrthoDB" id="9800666at2"/>
<reference evidence="4 6" key="1">
    <citation type="submission" date="2014-07" db="EMBL/GenBank/DDBJ databases">
        <authorList>
            <person name="Pisani N.G."/>
            <person name="Newman J.D."/>
        </authorList>
    </citation>
    <scope>NUCLEOTIDE SEQUENCE [LARGE SCALE GENOMIC DNA]</scope>
    <source>
        <strain evidence="4 6">LMG 24720</strain>
    </source>
</reference>
<dbReference type="EMBL" id="LR134441">
    <property type="protein sequence ID" value="VEI01384.1"/>
    <property type="molecule type" value="Genomic_DNA"/>
</dbReference>
<dbReference type="PROSITE" id="PS51257">
    <property type="entry name" value="PROKAR_LIPOPROTEIN"/>
    <property type="match status" value="1"/>
</dbReference>
<dbReference type="AlphaFoldDB" id="A0A448NUL0"/>
<dbReference type="InterPro" id="IPR000782">
    <property type="entry name" value="FAS1_domain"/>
</dbReference>
<dbReference type="Gene3D" id="2.30.180.10">
    <property type="entry name" value="FAS1 domain"/>
    <property type="match status" value="1"/>
</dbReference>
<dbReference type="Proteomes" id="UP000028349">
    <property type="component" value="Unassembled WGS sequence"/>
</dbReference>
<proteinExistence type="predicted"/>
<dbReference type="PANTHER" id="PTHR10900">
    <property type="entry name" value="PERIOSTIN-RELATED"/>
    <property type="match status" value="1"/>
</dbReference>
<name>A0A448NUL0_9FLAO</name>
<feature type="signal peptide" evidence="2">
    <location>
        <begin position="1"/>
        <end position="19"/>
    </location>
</feature>
<accession>A0A448NUL0</accession>
<feature type="region of interest" description="Disordered" evidence="1">
    <location>
        <begin position="26"/>
        <end position="47"/>
    </location>
</feature>
<evidence type="ECO:0000313" key="7">
    <source>
        <dbReference type="Proteomes" id="UP000270036"/>
    </source>
</evidence>
<dbReference type="PANTHER" id="PTHR10900:SF77">
    <property type="entry name" value="FI19380P1"/>
    <property type="match status" value="1"/>
</dbReference>
<dbReference type="InterPro" id="IPR050904">
    <property type="entry name" value="Adhesion/Biosynth-related"/>
</dbReference>
<evidence type="ECO:0000256" key="2">
    <source>
        <dbReference type="SAM" id="SignalP"/>
    </source>
</evidence>
<keyword evidence="2" id="KW-0732">Signal</keyword>
<evidence type="ECO:0000313" key="6">
    <source>
        <dbReference type="Proteomes" id="UP000028349"/>
    </source>
</evidence>
<evidence type="ECO:0000256" key="1">
    <source>
        <dbReference type="SAM" id="MobiDB-lite"/>
    </source>
</evidence>
<dbReference type="InterPro" id="IPR036378">
    <property type="entry name" value="FAS1_dom_sf"/>
</dbReference>
<keyword evidence="6" id="KW-1185">Reference proteome</keyword>
<dbReference type="FunFam" id="2.30.180.10:FF:000032">
    <property type="entry name" value="Fasciclin domain-containing protein, putative"/>
    <property type="match status" value="1"/>
</dbReference>
<evidence type="ECO:0000259" key="3">
    <source>
        <dbReference type="PROSITE" id="PS50213"/>
    </source>
</evidence>
<feature type="domain" description="FAS1" evidence="3">
    <location>
        <begin position="53"/>
        <end position="185"/>
    </location>
</feature>